<evidence type="ECO:0000256" key="2">
    <source>
        <dbReference type="ARBA" id="ARBA00008787"/>
    </source>
</evidence>
<keyword evidence="4 6" id="KW-1005">Bacterial flagellum biogenesis</keyword>
<comment type="similarity">
    <text evidence="2 6">Belongs to the FliS family.</text>
</comment>
<dbReference type="GO" id="GO:0044780">
    <property type="term" value="P:bacterial-type flagellum assembly"/>
    <property type="evidence" value="ECO:0007669"/>
    <property type="project" value="InterPro"/>
</dbReference>
<dbReference type="SUPFAM" id="SSF101116">
    <property type="entry name" value="Flagellar export chaperone FliS"/>
    <property type="match status" value="1"/>
</dbReference>
<keyword evidence="5" id="KW-0143">Chaperone</keyword>
<dbReference type="AlphaFoldDB" id="A0A1T2X803"/>
<dbReference type="NCBIfam" id="TIGR00208">
    <property type="entry name" value="fliS"/>
    <property type="match status" value="1"/>
</dbReference>
<dbReference type="InterPro" id="IPR003713">
    <property type="entry name" value="FliS"/>
</dbReference>
<comment type="subcellular location">
    <subcellularLocation>
        <location evidence="1 6">Cytoplasm</location>
        <location evidence="1 6">Cytosol</location>
    </subcellularLocation>
</comment>
<evidence type="ECO:0000313" key="8">
    <source>
        <dbReference type="Proteomes" id="UP000190188"/>
    </source>
</evidence>
<keyword evidence="7" id="KW-0966">Cell projection</keyword>
<dbReference type="CDD" id="cd16098">
    <property type="entry name" value="FliS"/>
    <property type="match status" value="1"/>
</dbReference>
<sequence>MNNQAQDTYLRMQVQTAAPWELTTLLFNSCIKFMKQTITAIESKDFEKKNMYIKKSIDILDELIITLNRNYDISKQLEALYNYMKEKLFLANTKVDTSHITESITLMTDLRDTWVQAMKQLHTKQQVNQ</sequence>
<keyword evidence="8" id="KW-1185">Reference proteome</keyword>
<dbReference type="PANTHER" id="PTHR34773:SF1">
    <property type="entry name" value="FLAGELLAR SECRETION CHAPERONE FLIS"/>
    <property type="match status" value="1"/>
</dbReference>
<name>A0A1T2X803_9BACL</name>
<dbReference type="GO" id="GO:0005829">
    <property type="term" value="C:cytosol"/>
    <property type="evidence" value="ECO:0007669"/>
    <property type="project" value="UniProtKB-SubCell"/>
</dbReference>
<keyword evidence="7" id="KW-0282">Flagellum</keyword>
<evidence type="ECO:0000256" key="5">
    <source>
        <dbReference type="ARBA" id="ARBA00023186"/>
    </source>
</evidence>
<gene>
    <name evidence="7" type="ORF">BVG16_20185</name>
</gene>
<evidence type="ECO:0000256" key="1">
    <source>
        <dbReference type="ARBA" id="ARBA00004514"/>
    </source>
</evidence>
<evidence type="ECO:0000313" key="7">
    <source>
        <dbReference type="EMBL" id="OPA75816.1"/>
    </source>
</evidence>
<keyword evidence="3 6" id="KW-0963">Cytoplasm</keyword>
<accession>A0A1T2X803</accession>
<dbReference type="Proteomes" id="UP000190188">
    <property type="component" value="Unassembled WGS sequence"/>
</dbReference>
<proteinExistence type="inferred from homology"/>
<reference evidence="7 8" key="1">
    <citation type="submission" date="2017-01" db="EMBL/GenBank/DDBJ databases">
        <title>Genome analysis of Paenibacillus selenitrireducens ES3-24.</title>
        <authorList>
            <person name="Xu D."/>
            <person name="Yao R."/>
            <person name="Zheng S."/>
        </authorList>
    </citation>
    <scope>NUCLEOTIDE SEQUENCE [LARGE SCALE GENOMIC DNA]</scope>
    <source>
        <strain evidence="7 8">ES3-24</strain>
    </source>
</reference>
<dbReference type="GO" id="GO:0071973">
    <property type="term" value="P:bacterial-type flagellum-dependent cell motility"/>
    <property type="evidence" value="ECO:0007669"/>
    <property type="project" value="TreeGrafter"/>
</dbReference>
<dbReference type="STRING" id="1324314.BVG16_20185"/>
<evidence type="ECO:0000256" key="6">
    <source>
        <dbReference type="PIRNR" id="PIRNR039090"/>
    </source>
</evidence>
<dbReference type="PIRSF" id="PIRSF039090">
    <property type="entry name" value="Flis"/>
    <property type="match status" value="1"/>
</dbReference>
<evidence type="ECO:0000256" key="3">
    <source>
        <dbReference type="ARBA" id="ARBA00022490"/>
    </source>
</evidence>
<dbReference type="PANTHER" id="PTHR34773">
    <property type="entry name" value="FLAGELLAR SECRETION CHAPERONE FLIS"/>
    <property type="match status" value="1"/>
</dbReference>
<protein>
    <recommendedName>
        <fullName evidence="6">Flagellar secretion chaperone FliS</fullName>
    </recommendedName>
</protein>
<dbReference type="Pfam" id="PF02561">
    <property type="entry name" value="FliS"/>
    <property type="match status" value="1"/>
</dbReference>
<dbReference type="EMBL" id="MSZX01000008">
    <property type="protein sequence ID" value="OPA75816.1"/>
    <property type="molecule type" value="Genomic_DNA"/>
</dbReference>
<dbReference type="InterPro" id="IPR036584">
    <property type="entry name" value="FliS_sf"/>
</dbReference>
<keyword evidence="7" id="KW-0969">Cilium</keyword>
<evidence type="ECO:0000256" key="4">
    <source>
        <dbReference type="ARBA" id="ARBA00022795"/>
    </source>
</evidence>
<comment type="caution">
    <text evidence="7">The sequence shown here is derived from an EMBL/GenBank/DDBJ whole genome shotgun (WGS) entry which is preliminary data.</text>
</comment>
<organism evidence="7 8">
    <name type="scientific">Paenibacillus selenitireducens</name>
    <dbReference type="NCBI Taxonomy" id="1324314"/>
    <lineage>
        <taxon>Bacteria</taxon>
        <taxon>Bacillati</taxon>
        <taxon>Bacillota</taxon>
        <taxon>Bacilli</taxon>
        <taxon>Bacillales</taxon>
        <taxon>Paenibacillaceae</taxon>
        <taxon>Paenibacillus</taxon>
    </lineage>
</organism>
<dbReference type="Gene3D" id="1.20.120.340">
    <property type="entry name" value="Flagellar protein FliS"/>
    <property type="match status" value="1"/>
</dbReference>